<organism evidence="2 3">
    <name type="scientific">Streptococcus equi subsp. zooepidemicus</name>
    <dbReference type="NCBI Taxonomy" id="40041"/>
    <lineage>
        <taxon>Bacteria</taxon>
        <taxon>Bacillati</taxon>
        <taxon>Bacillota</taxon>
        <taxon>Bacilli</taxon>
        <taxon>Lactobacillales</taxon>
        <taxon>Streptococcaceae</taxon>
        <taxon>Streptococcus</taxon>
    </lineage>
</organism>
<feature type="domain" description="Transglutaminase-like" evidence="1">
    <location>
        <begin position="160"/>
        <end position="260"/>
    </location>
</feature>
<sequence length="416" mass="47834">MVPTNLSGDNIKTKLSLFLLAALTIVGLSACAWRSNPLADKEQQFGLTGARRQQVLDQIDQRYYYQQLNQTEKENYLLLYDSLSAFHEVTSLAPASKHSLMKTIDAFMMDNPAFFWITSANYRLERSDQVAFVTFPLPEKVEQTYHRLQAIGDDIIADMPATNDYERVRYFYEWIIKQTDYNRDAFEAYQSGHEALIASNQDIRSVFLDHLSVCNGYAQAFQFLCQKAGIPVAYIRGSVTFDRSQDAFTHAWNTVQIAGKNYAVDTTFGDPVFDQNESIKQLEVNYNFLCLPDQLMKQSHQASRDIVINQTETLTDVWTIPECSDDSLLYTKLNHSYFTAFDRPDILASLEQQLRTNQPQTSLQFANQDLYNQMVSDLEQHSDSYHSLFQAYWPNAAGYFYSLHPSTFSISFINQQ</sequence>
<proteinExistence type="predicted"/>
<name>A0AAX2LEX7_STRSZ</name>
<dbReference type="PANTHER" id="PTHR46333:SF2">
    <property type="entry name" value="CYTOKINESIS PROTEIN 3"/>
    <property type="match status" value="1"/>
</dbReference>
<evidence type="ECO:0000313" key="3">
    <source>
        <dbReference type="Proteomes" id="UP000255476"/>
    </source>
</evidence>
<dbReference type="EMBL" id="UHHT01000001">
    <property type="protein sequence ID" value="SUO80454.1"/>
    <property type="molecule type" value="Genomic_DNA"/>
</dbReference>
<evidence type="ECO:0000313" key="2">
    <source>
        <dbReference type="EMBL" id="SUO80454.1"/>
    </source>
</evidence>
<dbReference type="RefSeq" id="WP_255313874.1">
    <property type="nucleotide sequence ID" value="NZ_UHHT01000001.1"/>
</dbReference>
<dbReference type="Pfam" id="PF01841">
    <property type="entry name" value="Transglut_core"/>
    <property type="match status" value="1"/>
</dbReference>
<dbReference type="Gene3D" id="3.10.620.30">
    <property type="match status" value="1"/>
</dbReference>
<evidence type="ECO:0000259" key="1">
    <source>
        <dbReference type="Pfam" id="PF01841"/>
    </source>
</evidence>
<dbReference type="PANTHER" id="PTHR46333">
    <property type="entry name" value="CYTOKINESIS PROTEIN 3"/>
    <property type="match status" value="1"/>
</dbReference>
<dbReference type="InterPro" id="IPR052557">
    <property type="entry name" value="CAP/Cytokinesis_protein"/>
</dbReference>
<accession>A0AAX2LEX7</accession>
<gene>
    <name evidence="2" type="ORF">NCTC7023_00371</name>
</gene>
<comment type="caution">
    <text evidence="2">The sequence shown here is derived from an EMBL/GenBank/DDBJ whole genome shotgun (WGS) entry which is preliminary data.</text>
</comment>
<dbReference type="GO" id="GO:0005737">
    <property type="term" value="C:cytoplasm"/>
    <property type="evidence" value="ECO:0007669"/>
    <property type="project" value="TreeGrafter"/>
</dbReference>
<dbReference type="InterPro" id="IPR002931">
    <property type="entry name" value="Transglutaminase-like"/>
</dbReference>
<dbReference type="Proteomes" id="UP000255476">
    <property type="component" value="Unassembled WGS sequence"/>
</dbReference>
<dbReference type="AlphaFoldDB" id="A0AAX2LEX7"/>
<reference evidence="2 3" key="1">
    <citation type="submission" date="2018-06" db="EMBL/GenBank/DDBJ databases">
        <authorList>
            <consortium name="Pathogen Informatics"/>
            <person name="Doyle S."/>
        </authorList>
    </citation>
    <scope>NUCLEOTIDE SEQUENCE [LARGE SCALE GENOMIC DNA]</scope>
    <source>
        <strain evidence="2 3">NCTC7023</strain>
    </source>
</reference>
<dbReference type="InterPro" id="IPR038765">
    <property type="entry name" value="Papain-like_cys_pep_sf"/>
</dbReference>
<dbReference type="SUPFAM" id="SSF54001">
    <property type="entry name" value="Cysteine proteinases"/>
    <property type="match status" value="1"/>
</dbReference>
<protein>
    <submittedName>
        <fullName evidence="2">S-layer protein</fullName>
    </submittedName>
</protein>